<sequence length="148" mass="17031">MATAESLIEFQRKSFKDNSKKPDRDNDSEWDSPRHHKDSRRDETTKENEVKRDKPRVDRGKEKVGDSPRPLIKYFICDGPHRVFNCAKCNSLVALIKEMQEEEKEQGGVASIGLLSTIKTEKKDLLKGRIYVQAKVLGKKIKAMEDWG</sequence>
<gene>
    <name evidence="1" type="ORF">MANES_17G001483v8</name>
</gene>
<organism evidence="1 2">
    <name type="scientific">Manihot esculenta</name>
    <name type="common">Cassava</name>
    <name type="synonym">Jatropha manihot</name>
    <dbReference type="NCBI Taxonomy" id="3983"/>
    <lineage>
        <taxon>Eukaryota</taxon>
        <taxon>Viridiplantae</taxon>
        <taxon>Streptophyta</taxon>
        <taxon>Embryophyta</taxon>
        <taxon>Tracheophyta</taxon>
        <taxon>Spermatophyta</taxon>
        <taxon>Magnoliopsida</taxon>
        <taxon>eudicotyledons</taxon>
        <taxon>Gunneridae</taxon>
        <taxon>Pentapetalae</taxon>
        <taxon>rosids</taxon>
        <taxon>fabids</taxon>
        <taxon>Malpighiales</taxon>
        <taxon>Euphorbiaceae</taxon>
        <taxon>Crotonoideae</taxon>
        <taxon>Manihoteae</taxon>
        <taxon>Manihot</taxon>
    </lineage>
</organism>
<accession>A0A2C9U3L9</accession>
<proteinExistence type="predicted"/>
<dbReference type="EMBL" id="CM004403">
    <property type="protein sequence ID" value="OAY24333.2"/>
    <property type="molecule type" value="Genomic_DNA"/>
</dbReference>
<protein>
    <submittedName>
        <fullName evidence="1">Uncharacterized protein</fullName>
    </submittedName>
</protein>
<comment type="caution">
    <text evidence="1">The sequence shown here is derived from an EMBL/GenBank/DDBJ whole genome shotgun (WGS) entry which is preliminary data.</text>
</comment>
<keyword evidence="2" id="KW-1185">Reference proteome</keyword>
<dbReference type="AlphaFoldDB" id="A0A2C9U3L9"/>
<evidence type="ECO:0000313" key="1">
    <source>
        <dbReference type="EMBL" id="OAY24333.2"/>
    </source>
</evidence>
<reference evidence="2" key="1">
    <citation type="journal article" date="2016" name="Nat. Biotechnol.">
        <title>Sequencing wild and cultivated cassava and related species reveals extensive interspecific hybridization and genetic diversity.</title>
        <authorList>
            <person name="Bredeson J.V."/>
            <person name="Lyons J.B."/>
            <person name="Prochnik S.E."/>
            <person name="Wu G.A."/>
            <person name="Ha C.M."/>
            <person name="Edsinger-Gonzales E."/>
            <person name="Grimwood J."/>
            <person name="Schmutz J."/>
            <person name="Rabbi I.Y."/>
            <person name="Egesi C."/>
            <person name="Nauluvula P."/>
            <person name="Lebot V."/>
            <person name="Ndunguru J."/>
            <person name="Mkamilo G."/>
            <person name="Bart R.S."/>
            <person name="Setter T.L."/>
            <person name="Gleadow R.M."/>
            <person name="Kulakow P."/>
            <person name="Ferguson M.E."/>
            <person name="Rounsley S."/>
            <person name="Rokhsar D.S."/>
        </authorList>
    </citation>
    <scope>NUCLEOTIDE SEQUENCE [LARGE SCALE GENOMIC DNA]</scope>
    <source>
        <strain evidence="2">cv. AM560-2</strain>
    </source>
</reference>
<name>A0A2C9U3L9_MANES</name>
<dbReference type="Proteomes" id="UP000091857">
    <property type="component" value="Chromosome 17"/>
</dbReference>
<evidence type="ECO:0000313" key="2">
    <source>
        <dbReference type="Proteomes" id="UP000091857"/>
    </source>
</evidence>